<evidence type="ECO:0000313" key="3">
    <source>
        <dbReference type="Proteomes" id="UP001050975"/>
    </source>
</evidence>
<feature type="transmembrane region" description="Helical" evidence="1">
    <location>
        <begin position="367"/>
        <end position="385"/>
    </location>
</feature>
<gene>
    <name evidence="2" type="ORF">MiSe_22590</name>
</gene>
<feature type="transmembrane region" description="Helical" evidence="1">
    <location>
        <begin position="159"/>
        <end position="177"/>
    </location>
</feature>
<keyword evidence="1" id="KW-0472">Membrane</keyword>
<feature type="transmembrane region" description="Helical" evidence="1">
    <location>
        <begin position="227"/>
        <end position="244"/>
    </location>
</feature>
<proteinExistence type="predicted"/>
<dbReference type="AlphaFoldDB" id="A0AAV3X853"/>
<feature type="transmembrane region" description="Helical" evidence="1">
    <location>
        <begin position="104"/>
        <end position="126"/>
    </location>
</feature>
<feature type="transmembrane region" description="Helical" evidence="1">
    <location>
        <begin position="135"/>
        <end position="153"/>
    </location>
</feature>
<feature type="transmembrane region" description="Helical" evidence="1">
    <location>
        <begin position="497"/>
        <end position="519"/>
    </location>
</feature>
<dbReference type="Proteomes" id="UP001050975">
    <property type="component" value="Unassembled WGS sequence"/>
</dbReference>
<organism evidence="2 3">
    <name type="scientific">Microseira wollei NIES-4236</name>
    <dbReference type="NCBI Taxonomy" id="2530354"/>
    <lineage>
        <taxon>Bacteria</taxon>
        <taxon>Bacillati</taxon>
        <taxon>Cyanobacteriota</taxon>
        <taxon>Cyanophyceae</taxon>
        <taxon>Oscillatoriophycideae</taxon>
        <taxon>Aerosakkonematales</taxon>
        <taxon>Aerosakkonemataceae</taxon>
        <taxon>Microseira</taxon>
    </lineage>
</organism>
<feature type="transmembrane region" description="Helical" evidence="1">
    <location>
        <begin position="305"/>
        <end position="323"/>
    </location>
</feature>
<keyword evidence="1" id="KW-0812">Transmembrane</keyword>
<comment type="caution">
    <text evidence="2">The sequence shown here is derived from an EMBL/GenBank/DDBJ whole genome shotgun (WGS) entry which is preliminary data.</text>
</comment>
<evidence type="ECO:0000313" key="2">
    <source>
        <dbReference type="EMBL" id="GET37506.1"/>
    </source>
</evidence>
<name>A0AAV3X853_9CYAN</name>
<sequence>MKTSTKVALIALLWIGAINTGLINADANLRLQMAHAWWTGTEEVSPDYRPDSRVAYFSVVNGVGGRRYVPFDLGQSMLMLPGDWLGTQLHRWFPKVGERDFRGLVVNFAIFVPLNVAAVVSCFWLLRVFDFNERIAGLTSIAWLLGTTVLHYAQVPQQNNQLLLFVTIGYAAALACVKRGRPRFAAISGLALGAALLIRFTSFIHVFTVSIFLAGCMADQSRDKLKVIKVLGFLIVGFMPLALVERVFTYIRYGSFWTSGQSFAIKQLYADPMWSDLPELPANYPFNNPPHVGILGVLFSPAKSIFIYDPLLLPCLVLGIVLWKRLSPDIQWYLVCGIFNLCLHIVATSRLDFWYGGAAWAARYQVTSVHLLLIPLLAVFLGRLLSVKGLTVWLMRGLLTVAIFVQIASVILVFSLESAQDLFVPPESSHLQFHLGQRVTNIVCQINSYLSNSSFAERCVSGDISKLPQSQRFFLKDRHQVALLPFNYVRYTFNRKWAFIVWGAVLTLAIGTSLWFCFLHTKR</sequence>
<dbReference type="RefSeq" id="WP_226579092.1">
    <property type="nucleotide sequence ID" value="NZ_BLAY01000029.1"/>
</dbReference>
<feature type="transmembrane region" description="Helical" evidence="1">
    <location>
        <begin position="189"/>
        <end position="215"/>
    </location>
</feature>
<evidence type="ECO:0000256" key="1">
    <source>
        <dbReference type="SAM" id="Phobius"/>
    </source>
</evidence>
<evidence type="ECO:0008006" key="4">
    <source>
        <dbReference type="Google" id="ProtNLM"/>
    </source>
</evidence>
<protein>
    <recommendedName>
        <fullName evidence="4">Glycosyltransferase RgtA/B/C/D-like domain-containing protein</fullName>
    </recommendedName>
</protein>
<dbReference type="EMBL" id="BLAY01000029">
    <property type="protein sequence ID" value="GET37506.1"/>
    <property type="molecule type" value="Genomic_DNA"/>
</dbReference>
<feature type="transmembrane region" description="Helical" evidence="1">
    <location>
        <begin position="330"/>
        <end position="347"/>
    </location>
</feature>
<keyword evidence="1" id="KW-1133">Transmembrane helix</keyword>
<feature type="transmembrane region" description="Helical" evidence="1">
    <location>
        <begin position="397"/>
        <end position="416"/>
    </location>
</feature>
<keyword evidence="3" id="KW-1185">Reference proteome</keyword>
<accession>A0AAV3X853</accession>
<reference evidence="2" key="1">
    <citation type="submission" date="2019-10" db="EMBL/GenBank/DDBJ databases">
        <title>Draft genome sequece of Microseira wollei NIES-4236.</title>
        <authorList>
            <person name="Yamaguchi H."/>
            <person name="Suzuki S."/>
            <person name="Kawachi M."/>
        </authorList>
    </citation>
    <scope>NUCLEOTIDE SEQUENCE</scope>
    <source>
        <strain evidence="2">NIES-4236</strain>
    </source>
</reference>